<accession>A0AAE3DYV1</accession>
<dbReference type="EMBL" id="JAJEQM010000009">
    <property type="protein sequence ID" value="MCC2210672.1"/>
    <property type="molecule type" value="Genomic_DNA"/>
</dbReference>
<dbReference type="GO" id="GO:0016491">
    <property type="term" value="F:oxidoreductase activity"/>
    <property type="evidence" value="ECO:0007669"/>
    <property type="project" value="UniProtKB-KW"/>
</dbReference>
<keyword evidence="2" id="KW-0560">Oxidoreductase</keyword>
<dbReference type="RefSeq" id="WP_147514789.1">
    <property type="nucleotide sequence ID" value="NZ_JAJEQM010000009.1"/>
</dbReference>
<dbReference type="InterPro" id="IPR043129">
    <property type="entry name" value="ATPase_NBD"/>
</dbReference>
<reference evidence="3 4" key="1">
    <citation type="submission" date="2021-10" db="EMBL/GenBank/DDBJ databases">
        <title>Anaerobic single-cell dispensing facilitates the cultivation of human gut bacteria.</title>
        <authorList>
            <person name="Afrizal A."/>
        </authorList>
    </citation>
    <scope>NUCLEOTIDE SEQUENCE [LARGE SCALE GENOMIC DNA]</scope>
    <source>
        <strain evidence="3 4">CLA-AA-H232</strain>
    </source>
</reference>
<dbReference type="PANTHER" id="PTHR18964:SF149">
    <property type="entry name" value="BIFUNCTIONAL UDP-N-ACETYLGLUCOSAMINE 2-EPIMERASE_N-ACETYLMANNOSAMINE KINASE"/>
    <property type="match status" value="1"/>
</dbReference>
<name>A0AAE3DYV1_9FIRM</name>
<protein>
    <submittedName>
        <fullName evidence="3">ROK family protein</fullName>
    </submittedName>
</protein>
<keyword evidence="4" id="KW-1185">Reference proteome</keyword>
<dbReference type="InterPro" id="IPR016160">
    <property type="entry name" value="Ald_DH_CS_CYS"/>
</dbReference>
<organism evidence="3 4">
    <name type="scientific">Hominilimicola fabiformis</name>
    <dbReference type="NCBI Taxonomy" id="2885356"/>
    <lineage>
        <taxon>Bacteria</taxon>
        <taxon>Bacillati</taxon>
        <taxon>Bacillota</taxon>
        <taxon>Clostridia</taxon>
        <taxon>Eubacteriales</taxon>
        <taxon>Oscillospiraceae</taxon>
        <taxon>Hominilimicola</taxon>
    </lineage>
</organism>
<dbReference type="Proteomes" id="UP001198242">
    <property type="component" value="Unassembled WGS sequence"/>
</dbReference>
<evidence type="ECO:0000256" key="2">
    <source>
        <dbReference type="ARBA" id="ARBA00023002"/>
    </source>
</evidence>
<evidence type="ECO:0000313" key="4">
    <source>
        <dbReference type="Proteomes" id="UP001198242"/>
    </source>
</evidence>
<dbReference type="SUPFAM" id="SSF53067">
    <property type="entry name" value="Actin-like ATPase domain"/>
    <property type="match status" value="1"/>
</dbReference>
<gene>
    <name evidence="3" type="ORF">LKE05_07700</name>
</gene>
<comment type="caution">
    <text evidence="3">The sequence shown here is derived from an EMBL/GenBank/DDBJ whole genome shotgun (WGS) entry which is preliminary data.</text>
</comment>
<dbReference type="AlphaFoldDB" id="A0AAE3DYV1"/>
<dbReference type="PANTHER" id="PTHR18964">
    <property type="entry name" value="ROK (REPRESSOR, ORF, KINASE) FAMILY"/>
    <property type="match status" value="1"/>
</dbReference>
<comment type="similarity">
    <text evidence="1">Belongs to the ROK (NagC/XylR) family.</text>
</comment>
<evidence type="ECO:0000313" key="3">
    <source>
        <dbReference type="EMBL" id="MCC2210672.1"/>
    </source>
</evidence>
<dbReference type="Pfam" id="PF00480">
    <property type="entry name" value="ROK"/>
    <property type="match status" value="1"/>
</dbReference>
<dbReference type="PROSITE" id="PS00070">
    <property type="entry name" value="ALDEHYDE_DEHYDR_CYS"/>
    <property type="match status" value="1"/>
</dbReference>
<proteinExistence type="inferred from homology"/>
<dbReference type="Gene3D" id="3.30.420.40">
    <property type="match status" value="2"/>
</dbReference>
<sequence>MKYYIGIDLGGTNIAAGIVDKTGKIIAKDSVPTLNTRPIEAIMLDMTKLCKTLLDKSQMDINKIEAVGIGCPGTVDNKNGIISYSNNIPMKNVPMRKFMEKQLNISVNLENDANAAALGEYTANGHNASSYILITLGTGIGGGAVINSKIYRGFNGVGIEPGHMTLINGGERCTCGKHGCWETYGSVTALINQTKLKMTDNPDSLMHKISGKFGEVNGRVAFEAAKAGDRAGLEVVEKYTEYVADGITSVINIFEPEILVIGGGISKEGEYLLNPIRKFVEINEFNKYRPKTKIEIASLNNDAGIIGAALSANR</sequence>
<dbReference type="InterPro" id="IPR000600">
    <property type="entry name" value="ROK"/>
</dbReference>
<evidence type="ECO:0000256" key="1">
    <source>
        <dbReference type="ARBA" id="ARBA00006479"/>
    </source>
</evidence>